<organism evidence="2 3">
    <name type="scientific">Hypsizygus marmoreus</name>
    <name type="common">White beech mushroom</name>
    <name type="synonym">Agaricus marmoreus</name>
    <dbReference type="NCBI Taxonomy" id="39966"/>
    <lineage>
        <taxon>Eukaryota</taxon>
        <taxon>Fungi</taxon>
        <taxon>Dikarya</taxon>
        <taxon>Basidiomycota</taxon>
        <taxon>Agaricomycotina</taxon>
        <taxon>Agaricomycetes</taxon>
        <taxon>Agaricomycetidae</taxon>
        <taxon>Agaricales</taxon>
        <taxon>Tricholomatineae</taxon>
        <taxon>Lyophyllaceae</taxon>
        <taxon>Hypsizygus</taxon>
    </lineage>
</organism>
<feature type="transmembrane region" description="Helical" evidence="1">
    <location>
        <begin position="126"/>
        <end position="143"/>
    </location>
</feature>
<gene>
    <name evidence="2" type="ORF">Hypma_003020</name>
</gene>
<dbReference type="EMBL" id="LUEZ02000126">
    <property type="protein sequence ID" value="RDB16253.1"/>
    <property type="molecule type" value="Genomic_DNA"/>
</dbReference>
<keyword evidence="1" id="KW-1133">Transmembrane helix</keyword>
<dbReference type="AlphaFoldDB" id="A0A369J927"/>
<protein>
    <submittedName>
        <fullName evidence="2">Uncharacterized protein</fullName>
    </submittedName>
</protein>
<reference evidence="2" key="1">
    <citation type="submission" date="2018-04" db="EMBL/GenBank/DDBJ databases">
        <title>Whole genome sequencing of Hypsizygus marmoreus.</title>
        <authorList>
            <person name="Choi I.-G."/>
            <person name="Min B."/>
            <person name="Kim J.-G."/>
            <person name="Kim S."/>
            <person name="Oh Y.-L."/>
            <person name="Kong W.-S."/>
            <person name="Park H."/>
            <person name="Jeong J."/>
            <person name="Song E.-S."/>
        </authorList>
    </citation>
    <scope>NUCLEOTIDE SEQUENCE [LARGE SCALE GENOMIC DNA]</scope>
    <source>
        <strain evidence="2">51987-8</strain>
    </source>
</reference>
<evidence type="ECO:0000313" key="2">
    <source>
        <dbReference type="EMBL" id="RDB16253.1"/>
    </source>
</evidence>
<evidence type="ECO:0000313" key="3">
    <source>
        <dbReference type="Proteomes" id="UP000076154"/>
    </source>
</evidence>
<evidence type="ECO:0000256" key="1">
    <source>
        <dbReference type="SAM" id="Phobius"/>
    </source>
</evidence>
<name>A0A369J927_HYPMA</name>
<keyword evidence="1" id="KW-0812">Transmembrane</keyword>
<dbReference type="OrthoDB" id="3037019at2759"/>
<accession>A0A369J927</accession>
<keyword evidence="3" id="KW-1185">Reference proteome</keyword>
<dbReference type="InParanoid" id="A0A369J927"/>
<dbReference type="Proteomes" id="UP000076154">
    <property type="component" value="Unassembled WGS sequence"/>
</dbReference>
<feature type="transmembrane region" description="Helical" evidence="1">
    <location>
        <begin position="85"/>
        <end position="106"/>
    </location>
</feature>
<sequence>MASCDFIAKWTSWPTILSIGTVDVILILRVMAIYGHSKAMTGFLVCTFILSLTAWVTLAFFVLSGTTTLPQSELFTGCLFSAPSYFFAAWIPPVAFESVIIVLTLFRTFRYASVPRALHVLARDSIVYFVIVFLMLIANLFIARFGAGFLGALLIVPCSVVACVAAARMTMNIREFTMSDTVEVTPSAFEMSVIQFRPGDRMSMAQQRQTESSMVYVAV</sequence>
<comment type="caution">
    <text evidence="2">The sequence shown here is derived from an EMBL/GenBank/DDBJ whole genome shotgun (WGS) entry which is preliminary data.</text>
</comment>
<feature type="transmembrane region" description="Helical" evidence="1">
    <location>
        <begin position="43"/>
        <end position="65"/>
    </location>
</feature>
<keyword evidence="1" id="KW-0472">Membrane</keyword>
<proteinExistence type="predicted"/>
<feature type="transmembrane region" description="Helical" evidence="1">
    <location>
        <begin position="12"/>
        <end position="31"/>
    </location>
</feature>
<feature type="transmembrane region" description="Helical" evidence="1">
    <location>
        <begin position="149"/>
        <end position="169"/>
    </location>
</feature>